<dbReference type="Proteomes" id="UP000075787">
    <property type="component" value="Unassembled WGS sequence"/>
</dbReference>
<evidence type="ECO:0000313" key="1">
    <source>
        <dbReference type="EMBL" id="KYO49626.1"/>
    </source>
</evidence>
<dbReference type="Gene3D" id="2.60.40.2810">
    <property type="match status" value="1"/>
</dbReference>
<dbReference type="EMBL" id="LPZR01000223">
    <property type="protein sequence ID" value="KYO49626.1"/>
    <property type="molecule type" value="Genomic_DNA"/>
</dbReference>
<dbReference type="PRINTS" id="PR00313">
    <property type="entry name" value="CABNDNGRPT"/>
</dbReference>
<dbReference type="Pfam" id="PF17963">
    <property type="entry name" value="Big_9"/>
    <property type="match status" value="1"/>
</dbReference>
<dbReference type="SUPFAM" id="SSF51120">
    <property type="entry name" value="beta-Roll"/>
    <property type="match status" value="1"/>
</dbReference>
<dbReference type="GO" id="GO:0005509">
    <property type="term" value="F:calcium ion binding"/>
    <property type="evidence" value="ECO:0007669"/>
    <property type="project" value="InterPro"/>
</dbReference>
<dbReference type="InterPro" id="IPR019960">
    <property type="entry name" value="T1SS_VCA0849"/>
</dbReference>
<reference evidence="1 2" key="1">
    <citation type="submission" date="2015-12" db="EMBL/GenBank/DDBJ databases">
        <title>Genome sequence of Tistrella mobilis MCCC 1A02139.</title>
        <authorList>
            <person name="Lu L."/>
            <person name="Lai Q."/>
            <person name="Shao Z."/>
            <person name="Qian P."/>
        </authorList>
    </citation>
    <scope>NUCLEOTIDE SEQUENCE [LARGE SCALE GENOMIC DNA]</scope>
    <source>
        <strain evidence="1 2">MCCC 1A02139</strain>
    </source>
</reference>
<accession>A0A162JQ03</accession>
<protein>
    <submittedName>
        <fullName evidence="1">Uncharacterized protein</fullName>
    </submittedName>
</protein>
<sequence length="673" mass="67309">MTFATIPSLADLGLDDGTGELRLPGAAPLSGAGFLNATAPVADAAAHGALRRQLRRRLMRFIENRGMGLGGVALAALALAACSSDNDGPLPSAGATEARLVKDQIAGAEAFLDADGDRIRDEGEKGDVSDADGRVKIDGRDGQIVTEGGIDATTGAVMGRLMAPEGAEVVTPLTTLLVETGDAAELLKALGLPEGTNLATFDPLAALGGAEDALARDVLAQGHMVYATLAALQAIQDGVTDMAAADRALDLLGAEIETGDPIDLTDTALIGDLLAGAAGTDADTADIARLADALAAVNDRLASEMAADPLSASARATALLAEYVLPEEIAALAGDTADASALDRLAARYGDGLDDLITRLADVLPDVADPDAQLVAGADLYVVARGESLVVEAADDDHPLANDITLDEAGGALKLVSVGVPESMAGELVVTLDAETGAITITPALDFHGTAAFTYVVEDAAGHQAEGLVLVDVPAWRATDGDDLLLGTDGAETIDGGAGADLILPGAGDDTVFGGAGADLIVGEAGADRLAGGSGADRIVAAHQAGEAVDLFGGSEADRFIIAPREADGALDLDVTIADFSRIEGDLIDLGDLRGADGALLTIEDVLGRAQTVDGNSVIDLDGLTGAGGGAVTGHLTLAGIDAGNLGAGDFVFDAAPAWRDDLDDALGTPAAA</sequence>
<dbReference type="Pfam" id="PF00353">
    <property type="entry name" value="HemolysinCabind"/>
    <property type="match status" value="1"/>
</dbReference>
<evidence type="ECO:0000313" key="2">
    <source>
        <dbReference type="Proteomes" id="UP000075787"/>
    </source>
</evidence>
<proteinExistence type="predicted"/>
<name>A0A162JQ03_9PROT</name>
<dbReference type="InterPro" id="IPR001343">
    <property type="entry name" value="Hemolysn_Ca-bd"/>
</dbReference>
<gene>
    <name evidence="1" type="ORF">AUP44_01690</name>
</gene>
<organism evidence="1 2">
    <name type="scientific">Tistrella mobilis</name>
    <dbReference type="NCBI Taxonomy" id="171437"/>
    <lineage>
        <taxon>Bacteria</taxon>
        <taxon>Pseudomonadati</taxon>
        <taxon>Pseudomonadota</taxon>
        <taxon>Alphaproteobacteria</taxon>
        <taxon>Geminicoccales</taxon>
        <taxon>Geminicoccaceae</taxon>
        <taxon>Tistrella</taxon>
    </lineage>
</organism>
<dbReference type="InterPro" id="IPR011049">
    <property type="entry name" value="Serralysin-like_metalloprot_C"/>
</dbReference>
<dbReference type="RefSeq" id="WP_062770017.1">
    <property type="nucleotide sequence ID" value="NZ_CP121045.1"/>
</dbReference>
<dbReference type="NCBIfam" id="TIGR03661">
    <property type="entry name" value="T1SS_VCA0849"/>
    <property type="match status" value="1"/>
</dbReference>
<dbReference type="OrthoDB" id="6305173at2"/>
<dbReference type="GeneID" id="97242507"/>
<dbReference type="Gene3D" id="2.150.10.10">
    <property type="entry name" value="Serralysin-like metalloprotease, C-terminal"/>
    <property type="match status" value="1"/>
</dbReference>
<comment type="caution">
    <text evidence="1">The sequence shown here is derived from an EMBL/GenBank/DDBJ whole genome shotgun (WGS) entry which is preliminary data.</text>
</comment>
<dbReference type="AlphaFoldDB" id="A0A162JQ03"/>